<dbReference type="EMBL" id="GAMC01018153">
    <property type="protein sequence ID" value="JAB88402.1"/>
    <property type="molecule type" value="mRNA"/>
</dbReference>
<sequence>MKFLFVKIFPLNFCTKKKQRCLNINHVASNYNFPKKKPSTLLSHSAMGSLSVTVTAWRRITSVEAFRRRPNNTMHQLEQPQSEHHGEEQMQVHNYNRNGNAVNNKTPGNRSSIITVENLESDNEQQWKNAETPLSATTTMTTLHI</sequence>
<proteinExistence type="evidence at transcript level"/>
<organism evidence="1">
    <name type="scientific">Ceratitis capitata</name>
    <name type="common">Mediterranean fruit fly</name>
    <name type="synonym">Tephritis capitata</name>
    <dbReference type="NCBI Taxonomy" id="7213"/>
    <lineage>
        <taxon>Eukaryota</taxon>
        <taxon>Metazoa</taxon>
        <taxon>Ecdysozoa</taxon>
        <taxon>Arthropoda</taxon>
        <taxon>Hexapoda</taxon>
        <taxon>Insecta</taxon>
        <taxon>Pterygota</taxon>
        <taxon>Neoptera</taxon>
        <taxon>Endopterygota</taxon>
        <taxon>Diptera</taxon>
        <taxon>Brachycera</taxon>
        <taxon>Muscomorpha</taxon>
        <taxon>Tephritoidea</taxon>
        <taxon>Tephritidae</taxon>
        <taxon>Ceratitis</taxon>
        <taxon>Ceratitis</taxon>
    </lineage>
</organism>
<protein>
    <submittedName>
        <fullName evidence="1">Uncharacterized protein</fullName>
    </submittedName>
</protein>
<accession>W8AQT3</accession>
<dbReference type="OrthoDB" id="377733at2759"/>
<reference evidence="1" key="2">
    <citation type="journal article" date="2014" name="BMC Genomics">
        <title>A genomic perspective to assessing quality of mass-reared SIT flies used in Mediterranean fruit fly (Ceratitis capitata) eradication in California.</title>
        <authorList>
            <person name="Calla B."/>
            <person name="Hall B."/>
            <person name="Hou S."/>
            <person name="Geib S.M."/>
        </authorList>
    </citation>
    <scope>NUCLEOTIDE SEQUENCE</scope>
</reference>
<evidence type="ECO:0000313" key="1">
    <source>
        <dbReference type="EMBL" id="JAB88402.1"/>
    </source>
</evidence>
<name>W8AQT3_CERCA</name>
<reference evidence="1" key="1">
    <citation type="submission" date="2013-07" db="EMBL/GenBank/DDBJ databases">
        <authorList>
            <person name="Geib S."/>
        </authorList>
    </citation>
    <scope>NUCLEOTIDE SEQUENCE</scope>
</reference>
<dbReference type="AlphaFoldDB" id="W8AQT3"/>